<evidence type="ECO:0000313" key="5">
    <source>
        <dbReference type="Proteomes" id="UP000663854"/>
    </source>
</evidence>
<organism evidence="3 5">
    <name type="scientific">Rotaria sordida</name>
    <dbReference type="NCBI Taxonomy" id="392033"/>
    <lineage>
        <taxon>Eukaryota</taxon>
        <taxon>Metazoa</taxon>
        <taxon>Spiralia</taxon>
        <taxon>Gnathifera</taxon>
        <taxon>Rotifera</taxon>
        <taxon>Eurotatoria</taxon>
        <taxon>Bdelloidea</taxon>
        <taxon>Philodinida</taxon>
        <taxon>Philodinidae</taxon>
        <taxon>Rotaria</taxon>
    </lineage>
</organism>
<keyword evidence="2" id="KW-0812">Transmembrane</keyword>
<sequence length="212" mass="24810">MNERSNLSTSKPNREEQPPLRRRGVSFHGLPLREQSTQILPSETPILVDYASIRERKQLNLSDFLRSDNPITFFLFTFWHAVCFFGRLLILPFIFIKYLYRLMLRVYGVRCSNKPTTTSDLLSDSSLQSSTSQQRPIVWILTLIDYIIIQLIRLPDTIKNIIYSIYKHIDGTVSKSFNLIDASTSHQITKTYSMFKRILFEKSTHLKSKTKR</sequence>
<keyword evidence="2" id="KW-1133">Transmembrane helix</keyword>
<keyword evidence="2" id="KW-0472">Membrane</keyword>
<name>A0A814YX19_9BILA</name>
<proteinExistence type="predicted"/>
<reference evidence="3" key="1">
    <citation type="submission" date="2021-02" db="EMBL/GenBank/DDBJ databases">
        <authorList>
            <person name="Nowell W R."/>
        </authorList>
    </citation>
    <scope>NUCLEOTIDE SEQUENCE</scope>
</reference>
<keyword evidence="6" id="KW-1185">Reference proteome</keyword>
<feature type="region of interest" description="Disordered" evidence="1">
    <location>
        <begin position="1"/>
        <end position="21"/>
    </location>
</feature>
<feature type="transmembrane region" description="Helical" evidence="2">
    <location>
        <begin position="71"/>
        <end position="96"/>
    </location>
</feature>
<dbReference type="Proteomes" id="UP000663870">
    <property type="component" value="Unassembled WGS sequence"/>
</dbReference>
<evidence type="ECO:0000256" key="2">
    <source>
        <dbReference type="SAM" id="Phobius"/>
    </source>
</evidence>
<evidence type="ECO:0000313" key="4">
    <source>
        <dbReference type="EMBL" id="CAF1517201.1"/>
    </source>
</evidence>
<gene>
    <name evidence="4" type="ORF">JXQ802_LOCUS41349</name>
    <name evidence="3" type="ORF">PYM288_LOCUS26593</name>
</gene>
<dbReference type="EMBL" id="CAJNOL010002624">
    <property type="protein sequence ID" value="CAF1517201.1"/>
    <property type="molecule type" value="Genomic_DNA"/>
</dbReference>
<evidence type="ECO:0000313" key="3">
    <source>
        <dbReference type="EMBL" id="CAF1235234.1"/>
    </source>
</evidence>
<dbReference type="AlphaFoldDB" id="A0A814YX19"/>
<dbReference type="Proteomes" id="UP000663854">
    <property type="component" value="Unassembled WGS sequence"/>
</dbReference>
<dbReference type="EMBL" id="CAJNOH010001614">
    <property type="protein sequence ID" value="CAF1235234.1"/>
    <property type="molecule type" value="Genomic_DNA"/>
</dbReference>
<accession>A0A814YX19</accession>
<evidence type="ECO:0000313" key="6">
    <source>
        <dbReference type="Proteomes" id="UP000663870"/>
    </source>
</evidence>
<evidence type="ECO:0000256" key="1">
    <source>
        <dbReference type="SAM" id="MobiDB-lite"/>
    </source>
</evidence>
<protein>
    <submittedName>
        <fullName evidence="3">Uncharacterized protein</fullName>
    </submittedName>
</protein>
<comment type="caution">
    <text evidence="3">The sequence shown here is derived from an EMBL/GenBank/DDBJ whole genome shotgun (WGS) entry which is preliminary data.</text>
</comment>
<feature type="compositionally biased region" description="Polar residues" evidence="1">
    <location>
        <begin position="1"/>
        <end position="11"/>
    </location>
</feature>